<feature type="domain" description="UspA" evidence="2">
    <location>
        <begin position="121"/>
        <end position="172"/>
    </location>
</feature>
<dbReference type="AlphaFoldDB" id="A0A654M348"/>
<dbReference type="SUPFAM" id="SSF52402">
    <property type="entry name" value="Adenine nucleotide alpha hydrolases-like"/>
    <property type="match status" value="1"/>
</dbReference>
<keyword evidence="4" id="KW-1185">Reference proteome</keyword>
<sequence length="172" mass="18791">MKILTLVDGSNHSLRALEYVSNLLGSVPEDSGPGKSELLPKHEMIILTVLQPFILSKEVIKNFESMGQGRKKLLDKYLKDIYSVMQTEWIKKLSSLKSKYNKIGLAISTKIITGSHSSRFIAYTIVKFAEDKGIDLIVVGSVGTGGISKNKSLGSVTRNIAEISTSPVLIVP</sequence>
<name>A0A654M348_9ARCH</name>
<evidence type="ECO:0000256" key="1">
    <source>
        <dbReference type="ARBA" id="ARBA00008791"/>
    </source>
</evidence>
<organism evidence="3 4">
    <name type="scientific">Candidatus Nitrosocosmicus oleophilus</name>
    <dbReference type="NCBI Taxonomy" id="1353260"/>
    <lineage>
        <taxon>Archaea</taxon>
        <taxon>Nitrososphaerota</taxon>
        <taxon>Nitrososphaeria</taxon>
        <taxon>Nitrososphaerales</taxon>
        <taxon>Nitrososphaeraceae</taxon>
        <taxon>Candidatus Nitrosocosmicus</taxon>
    </lineage>
</organism>
<evidence type="ECO:0000313" key="4">
    <source>
        <dbReference type="Proteomes" id="UP000058925"/>
    </source>
</evidence>
<dbReference type="GeneID" id="60422777"/>
<dbReference type="Proteomes" id="UP000058925">
    <property type="component" value="Chromosome"/>
</dbReference>
<reference evidence="4" key="1">
    <citation type="submission" date="2015-10" db="EMBL/GenBank/DDBJ databases">
        <title>Niche specialization of a soil ammonia-oxidizing archaeon, Candidatus Nitrosocosmicus oleophilus.</title>
        <authorList>
            <person name="Jung M.-Y."/>
            <person name="Rhee S.-K."/>
        </authorList>
    </citation>
    <scope>NUCLEOTIDE SEQUENCE [LARGE SCALE GENOMIC DNA]</scope>
    <source>
        <strain evidence="4">MY3</strain>
    </source>
</reference>
<dbReference type="CDD" id="cd00293">
    <property type="entry name" value="USP-like"/>
    <property type="match status" value="1"/>
</dbReference>
<dbReference type="PANTHER" id="PTHR46268:SF6">
    <property type="entry name" value="UNIVERSAL STRESS PROTEIN UP12"/>
    <property type="match status" value="1"/>
</dbReference>
<dbReference type="InterPro" id="IPR006016">
    <property type="entry name" value="UspA"/>
</dbReference>
<dbReference type="RefSeq" id="WP_196816226.1">
    <property type="nucleotide sequence ID" value="NZ_CP012850.1"/>
</dbReference>
<accession>A0A654M348</accession>
<evidence type="ECO:0000259" key="2">
    <source>
        <dbReference type="Pfam" id="PF00582"/>
    </source>
</evidence>
<dbReference type="Gene3D" id="3.40.50.620">
    <property type="entry name" value="HUPs"/>
    <property type="match status" value="1"/>
</dbReference>
<evidence type="ECO:0000313" key="3">
    <source>
        <dbReference type="EMBL" id="ALI37083.1"/>
    </source>
</evidence>
<dbReference type="PANTHER" id="PTHR46268">
    <property type="entry name" value="STRESS RESPONSE PROTEIN NHAX"/>
    <property type="match status" value="1"/>
</dbReference>
<dbReference type="EMBL" id="CP012850">
    <property type="protein sequence ID" value="ALI37083.1"/>
    <property type="molecule type" value="Genomic_DNA"/>
</dbReference>
<dbReference type="InterPro" id="IPR014729">
    <property type="entry name" value="Rossmann-like_a/b/a_fold"/>
</dbReference>
<comment type="similarity">
    <text evidence="1">Belongs to the universal stress protein A family.</text>
</comment>
<dbReference type="Pfam" id="PF00582">
    <property type="entry name" value="Usp"/>
    <property type="match status" value="1"/>
</dbReference>
<dbReference type="KEGG" id="taa:NMY3_02894"/>
<gene>
    <name evidence="3" type="ORF">NMY3_02894</name>
</gene>
<proteinExistence type="inferred from homology"/>
<dbReference type="OrthoDB" id="105697at2157"/>
<protein>
    <submittedName>
        <fullName evidence="3">Universal stress protein family protein</fullName>
    </submittedName>
</protein>